<evidence type="ECO:0000256" key="2">
    <source>
        <dbReference type="ARBA" id="ARBA00022448"/>
    </source>
</evidence>
<dbReference type="PANTHER" id="PTHR30290:SF9">
    <property type="entry name" value="OLIGOPEPTIDE-BINDING PROTEIN APPA"/>
    <property type="match status" value="1"/>
</dbReference>
<proteinExistence type="inferred from homology"/>
<dbReference type="CDD" id="cd08514">
    <property type="entry name" value="PBP2_AppA_like"/>
    <property type="match status" value="1"/>
</dbReference>
<evidence type="ECO:0000259" key="6">
    <source>
        <dbReference type="Pfam" id="PF00496"/>
    </source>
</evidence>
<gene>
    <name evidence="7" type="ORF">DLM86_19295</name>
</gene>
<dbReference type="Gene3D" id="3.10.105.10">
    <property type="entry name" value="Dipeptide-binding Protein, Domain 3"/>
    <property type="match status" value="1"/>
</dbReference>
<dbReference type="GO" id="GO:1904680">
    <property type="term" value="F:peptide transmembrane transporter activity"/>
    <property type="evidence" value="ECO:0007669"/>
    <property type="project" value="TreeGrafter"/>
</dbReference>
<comment type="similarity">
    <text evidence="1">Belongs to the bacterial solute-binding protein 5 family.</text>
</comment>
<evidence type="ECO:0000313" key="8">
    <source>
        <dbReference type="Proteomes" id="UP000247476"/>
    </source>
</evidence>
<organism evidence="7 8">
    <name type="scientific">Paenibacillus flagellatus</name>
    <dbReference type="NCBI Taxonomy" id="2211139"/>
    <lineage>
        <taxon>Bacteria</taxon>
        <taxon>Bacillati</taxon>
        <taxon>Bacillota</taxon>
        <taxon>Bacilli</taxon>
        <taxon>Bacillales</taxon>
        <taxon>Paenibacillaceae</taxon>
        <taxon>Paenibacillus</taxon>
    </lineage>
</organism>
<protein>
    <submittedName>
        <fullName evidence="7">Peptide ABC transporter substrate-binding protein</fullName>
    </submittedName>
</protein>
<dbReference type="GO" id="GO:0015833">
    <property type="term" value="P:peptide transport"/>
    <property type="evidence" value="ECO:0007669"/>
    <property type="project" value="TreeGrafter"/>
</dbReference>
<dbReference type="PIRSF" id="PIRSF002741">
    <property type="entry name" value="MppA"/>
    <property type="match status" value="1"/>
</dbReference>
<feature type="domain" description="Solute-binding protein family 5" evidence="6">
    <location>
        <begin position="103"/>
        <end position="468"/>
    </location>
</feature>
<dbReference type="InterPro" id="IPR039424">
    <property type="entry name" value="SBP_5"/>
</dbReference>
<evidence type="ECO:0000313" key="7">
    <source>
        <dbReference type="EMBL" id="PYI53136.1"/>
    </source>
</evidence>
<evidence type="ECO:0000256" key="3">
    <source>
        <dbReference type="ARBA" id="ARBA00022729"/>
    </source>
</evidence>
<dbReference type="EMBL" id="QJVJ01000008">
    <property type="protein sequence ID" value="PYI53136.1"/>
    <property type="molecule type" value="Genomic_DNA"/>
</dbReference>
<dbReference type="Gene3D" id="3.40.190.10">
    <property type="entry name" value="Periplasmic binding protein-like II"/>
    <property type="match status" value="1"/>
</dbReference>
<feature type="compositionally biased region" description="Low complexity" evidence="4">
    <location>
        <begin position="39"/>
        <end position="50"/>
    </location>
</feature>
<keyword evidence="2" id="KW-0813">Transport</keyword>
<dbReference type="GO" id="GO:0043190">
    <property type="term" value="C:ATP-binding cassette (ABC) transporter complex"/>
    <property type="evidence" value="ECO:0007669"/>
    <property type="project" value="InterPro"/>
</dbReference>
<dbReference type="FunFam" id="3.10.105.10:FF:000006">
    <property type="entry name" value="Peptide ABC transporter substrate-binding protein"/>
    <property type="match status" value="1"/>
</dbReference>
<accession>A0A2V5KUP4</accession>
<sequence>MYQKSYRKLATVALVATMGASIALAGCSSSGGNDQSGASNTSTNTNTNTTAPKKEKVDGGEITTAYLGDPQGFIRFWATTTTSTEVIDLVFSSLYKFNEKQDIVPDLAVGQPTFSDDKLTMTIKLRNDVKFSDGKPVTADDVVFTYSIPINPDYTGPRKGAFEKMQKIEKVDDTTVKITFKEPHAGYIDMMIYNILPQHLLKDVPVKEMDKSPFFKQPVGSGPYKLTEWKQGQYLSFVRNENYYNGKPAIEKVTAKIIPDANAMMAQLQTGEINVIGVPADNLAAIEQYTKTNDKIKLQKGIAGSQYLFVAWNLNNPLFQDKKVRQALTMAIDRKGIVDSVVEGQGKVVNSQTPPTYWTYTDNVPKFEFNADKAKQLLAEAGWKDTNGDGTLDKDGKNFEFEMQVNQGNKVREKGVTVIQQQLKKIGINVTPRVVESSAFTKNFQGKNFEAIYYAWAISGDPNPKGIWHSSEIAKGLNTVSYSNPEVDKLIDEDLKTFDKAKRKELLNKVDALIAEDQPYTFLYSPTITMAYPSNLEGFNPNRDSLKEIEKWYFTK</sequence>
<feature type="region of interest" description="Disordered" evidence="4">
    <location>
        <begin position="30"/>
        <end position="57"/>
    </location>
</feature>
<dbReference type="AlphaFoldDB" id="A0A2V5KUP4"/>
<dbReference type="GO" id="GO:0042597">
    <property type="term" value="C:periplasmic space"/>
    <property type="evidence" value="ECO:0007669"/>
    <property type="project" value="UniProtKB-ARBA"/>
</dbReference>
<dbReference type="SUPFAM" id="SSF53850">
    <property type="entry name" value="Periplasmic binding protein-like II"/>
    <property type="match status" value="1"/>
</dbReference>
<feature type="chain" id="PRO_5015843984" evidence="5">
    <location>
        <begin position="26"/>
        <end position="556"/>
    </location>
</feature>
<dbReference type="Proteomes" id="UP000247476">
    <property type="component" value="Unassembled WGS sequence"/>
</dbReference>
<dbReference type="Gene3D" id="3.90.76.10">
    <property type="entry name" value="Dipeptide-binding Protein, Domain 1"/>
    <property type="match status" value="1"/>
</dbReference>
<comment type="caution">
    <text evidence="7">The sequence shown here is derived from an EMBL/GenBank/DDBJ whole genome shotgun (WGS) entry which is preliminary data.</text>
</comment>
<dbReference type="Pfam" id="PF00496">
    <property type="entry name" value="SBP_bac_5"/>
    <property type="match status" value="1"/>
</dbReference>
<keyword evidence="3 5" id="KW-0732">Signal</keyword>
<keyword evidence="8" id="KW-1185">Reference proteome</keyword>
<evidence type="ECO:0000256" key="5">
    <source>
        <dbReference type="SAM" id="SignalP"/>
    </source>
</evidence>
<dbReference type="InterPro" id="IPR030678">
    <property type="entry name" value="Peptide/Ni-bd"/>
</dbReference>
<evidence type="ECO:0000256" key="4">
    <source>
        <dbReference type="SAM" id="MobiDB-lite"/>
    </source>
</evidence>
<dbReference type="OrthoDB" id="9796817at2"/>
<dbReference type="PANTHER" id="PTHR30290">
    <property type="entry name" value="PERIPLASMIC BINDING COMPONENT OF ABC TRANSPORTER"/>
    <property type="match status" value="1"/>
</dbReference>
<name>A0A2V5KUP4_9BACL</name>
<reference evidence="7 8" key="1">
    <citation type="submission" date="2018-05" db="EMBL/GenBank/DDBJ databases">
        <title>Paenibacillus flagellatus sp. nov., isolated from selenium mineral soil.</title>
        <authorList>
            <person name="Dai X."/>
        </authorList>
    </citation>
    <scope>NUCLEOTIDE SEQUENCE [LARGE SCALE GENOMIC DNA]</scope>
    <source>
        <strain evidence="7 8">DXL2</strain>
    </source>
</reference>
<dbReference type="PROSITE" id="PS51257">
    <property type="entry name" value="PROKAR_LIPOPROTEIN"/>
    <property type="match status" value="1"/>
</dbReference>
<feature type="signal peptide" evidence="5">
    <location>
        <begin position="1"/>
        <end position="25"/>
    </location>
</feature>
<evidence type="ECO:0000256" key="1">
    <source>
        <dbReference type="ARBA" id="ARBA00005695"/>
    </source>
</evidence>
<dbReference type="InterPro" id="IPR000914">
    <property type="entry name" value="SBP_5_dom"/>
</dbReference>
<dbReference type="RefSeq" id="WP_110841685.1">
    <property type="nucleotide sequence ID" value="NZ_QJVJ01000008.1"/>
</dbReference>